<dbReference type="AlphaFoldDB" id="G5IKA3"/>
<comment type="caution">
    <text evidence="2">The sequence shown here is derived from an EMBL/GenBank/DDBJ whole genome shotgun (WGS) entry which is preliminary data.</text>
</comment>
<evidence type="ECO:0000256" key="1">
    <source>
        <dbReference type="SAM" id="Phobius"/>
    </source>
</evidence>
<protein>
    <recommendedName>
        <fullName evidence="4">YcxB-like protein domain-containing protein</fullName>
    </recommendedName>
</protein>
<dbReference type="RefSeq" id="WP_006781922.1">
    <property type="nucleotide sequence ID" value="NZ_JH379028.1"/>
</dbReference>
<keyword evidence="1" id="KW-1133">Transmembrane helix</keyword>
<evidence type="ECO:0008006" key="4">
    <source>
        <dbReference type="Google" id="ProtNLM"/>
    </source>
</evidence>
<dbReference type="HOGENOM" id="CLU_678841_0_0_9"/>
<organism evidence="2 3">
    <name type="scientific">Hungatella hathewayi WAL-18680</name>
    <dbReference type="NCBI Taxonomy" id="742737"/>
    <lineage>
        <taxon>Bacteria</taxon>
        <taxon>Bacillati</taxon>
        <taxon>Bacillota</taxon>
        <taxon>Clostridia</taxon>
        <taxon>Lachnospirales</taxon>
        <taxon>Lachnospiraceae</taxon>
        <taxon>Hungatella</taxon>
    </lineage>
</organism>
<feature type="transmembrane region" description="Helical" evidence="1">
    <location>
        <begin position="135"/>
        <end position="157"/>
    </location>
</feature>
<keyword evidence="1" id="KW-0472">Membrane</keyword>
<keyword evidence="1" id="KW-0812">Transmembrane</keyword>
<name>G5IKA3_9FIRM</name>
<feature type="non-terminal residue" evidence="2">
    <location>
        <position position="1"/>
    </location>
</feature>
<reference evidence="2 3" key="1">
    <citation type="submission" date="2011-08" db="EMBL/GenBank/DDBJ databases">
        <title>The Genome Sequence of Clostridium hathewayi WAL-18680.</title>
        <authorList>
            <consortium name="The Broad Institute Genome Sequencing Platform"/>
            <person name="Earl A."/>
            <person name="Ward D."/>
            <person name="Feldgarden M."/>
            <person name="Gevers D."/>
            <person name="Finegold S.M."/>
            <person name="Summanen P.H."/>
            <person name="Molitoris D.R."/>
            <person name="Song M."/>
            <person name="Daigneault M."/>
            <person name="Allen-Vercoe E."/>
            <person name="Young S.K."/>
            <person name="Zeng Q."/>
            <person name="Gargeya S."/>
            <person name="Fitzgerald M."/>
            <person name="Haas B."/>
            <person name="Abouelleil A."/>
            <person name="Alvarado L."/>
            <person name="Arachchi H.M."/>
            <person name="Berlin A."/>
            <person name="Brown A."/>
            <person name="Chapman S.B."/>
            <person name="Chen Z."/>
            <person name="Dunbar C."/>
            <person name="Freedman E."/>
            <person name="Gearin G."/>
            <person name="Gellesch M."/>
            <person name="Goldberg J."/>
            <person name="Griggs A."/>
            <person name="Gujja S."/>
            <person name="Heiman D."/>
            <person name="Howarth C."/>
            <person name="Larson L."/>
            <person name="Lui A."/>
            <person name="MacDonald P.J.P."/>
            <person name="Montmayeur A."/>
            <person name="Murphy C."/>
            <person name="Neiman D."/>
            <person name="Pearson M."/>
            <person name="Priest M."/>
            <person name="Roberts A."/>
            <person name="Saif S."/>
            <person name="Shea T."/>
            <person name="Shenoy N."/>
            <person name="Sisk P."/>
            <person name="Stolte C."/>
            <person name="Sykes S."/>
            <person name="Wortman J."/>
            <person name="Nusbaum C."/>
            <person name="Birren B."/>
        </authorList>
    </citation>
    <scope>NUCLEOTIDE SEQUENCE [LARGE SCALE GENOMIC DNA]</scope>
    <source>
        <strain evidence="2 3">WAL-18680</strain>
    </source>
</reference>
<dbReference type="Proteomes" id="UP000005384">
    <property type="component" value="Unassembled WGS sequence"/>
</dbReference>
<accession>G5IKA3</accession>
<evidence type="ECO:0000313" key="2">
    <source>
        <dbReference type="EMBL" id="EHI58167.1"/>
    </source>
</evidence>
<dbReference type="PATRIC" id="fig|742737.3.peg.3915"/>
<evidence type="ECO:0000313" key="3">
    <source>
        <dbReference type="Proteomes" id="UP000005384"/>
    </source>
</evidence>
<dbReference type="EMBL" id="ADLN01000107">
    <property type="protein sequence ID" value="EHI58167.1"/>
    <property type="molecule type" value="Genomic_DNA"/>
</dbReference>
<gene>
    <name evidence="2" type="ORF">HMPREF9473_03931</name>
</gene>
<feature type="transmembrane region" description="Helical" evidence="1">
    <location>
        <begin position="6"/>
        <end position="22"/>
    </location>
</feature>
<sequence>RDLLYFVVFLAVEGFLLLSDTLRSRKSDAYYRSMAATGKIQNDTIGIWEIGIRPEGGYVYDNDKYQAFLWSDYCHRFDMGDTLFFFDKHGKRYLFIPKEVFKSQEEADRFYGYFYQMGIQFQPPVVKSGWNPKMVLGIVLLALAAAGLGGAMVTSVVGNVYRSIEENGPAIYQDPMEETEPFVFHKEDYPDYMPLEVQVEVLKSLGIEPPSEEKMEQYKTWMEEDDYYRAYIEGTPYVGILGEMGVGDYDEEKEEYIYHPSVYWLDFESWDISENYIDILKGFHAMSGGDFELTDMKEDLQNANWDEGTGAILVLFRYNKNAYAFEARMMYDWIDPDIIGFFNEVLEQEKNPKRIFYMDDGGQGGILFYNTRSWANDFYGRTGIKLEALSRSGPEPWIPTVIPGT</sequence>
<keyword evidence="3" id="KW-1185">Reference proteome</keyword>
<proteinExistence type="predicted"/>